<dbReference type="Pfam" id="PF06445">
    <property type="entry name" value="GyrI-like"/>
    <property type="match status" value="1"/>
</dbReference>
<evidence type="ECO:0000313" key="3">
    <source>
        <dbReference type="Proteomes" id="UP000552097"/>
    </source>
</evidence>
<feature type="domain" description="GyrI-like small molecule binding" evidence="1">
    <location>
        <begin position="24"/>
        <end position="200"/>
    </location>
</feature>
<protein>
    <recommendedName>
        <fullName evidence="1">GyrI-like small molecule binding domain-containing protein</fullName>
    </recommendedName>
</protein>
<dbReference type="RefSeq" id="WP_184918650.1">
    <property type="nucleotide sequence ID" value="NZ_JACHMO010000001.1"/>
</dbReference>
<sequence length="205" mass="23297">MTPYDVKRELKELYAPKNRDWALIDVPPQQFIACDGKGDPNTAPEYARAVEALYSVAYTLKFGSKRAGRDFVVGPLEGLWWSDDPTVFTAREKDSWQWRMLISQPDWITAEDIKEATEAALAKKKLPTIAEVRHERLDEGTCAQVLHIGSYDDETPILATLHNDYLAANDLVMTGLHHEIYIGDPRRVEPAKLKTILRQPVRPKP</sequence>
<dbReference type="Proteomes" id="UP000552097">
    <property type="component" value="Unassembled WGS sequence"/>
</dbReference>
<dbReference type="PIRSF" id="PIRSF031644">
    <property type="entry name" value="UCP031644"/>
    <property type="match status" value="1"/>
</dbReference>
<reference evidence="2 3" key="1">
    <citation type="submission" date="2020-08" db="EMBL/GenBank/DDBJ databases">
        <title>Sequencing the genomes of 1000 actinobacteria strains.</title>
        <authorList>
            <person name="Klenk H.-P."/>
        </authorList>
    </citation>
    <scope>NUCLEOTIDE SEQUENCE [LARGE SCALE GENOMIC DNA]</scope>
    <source>
        <strain evidence="2 3">DSM 45486</strain>
    </source>
</reference>
<evidence type="ECO:0000313" key="2">
    <source>
        <dbReference type="EMBL" id="MBB5802125.1"/>
    </source>
</evidence>
<proteinExistence type="predicted"/>
<dbReference type="InterPro" id="IPR008319">
    <property type="entry name" value="GyrI-like_CCH_Lin2189-like"/>
</dbReference>
<name>A0A7W9HH64_9PSEU</name>
<dbReference type="AlphaFoldDB" id="A0A7W9HH64"/>
<dbReference type="Gene3D" id="3.20.80.10">
    <property type="entry name" value="Regulatory factor, effector binding domain"/>
    <property type="match status" value="1"/>
</dbReference>
<dbReference type="InterPro" id="IPR029442">
    <property type="entry name" value="GyrI-like"/>
</dbReference>
<dbReference type="SUPFAM" id="SSF55136">
    <property type="entry name" value="Probable bacterial effector-binding domain"/>
    <property type="match status" value="1"/>
</dbReference>
<comment type="caution">
    <text evidence="2">The sequence shown here is derived from an EMBL/GenBank/DDBJ whole genome shotgun (WGS) entry which is preliminary data.</text>
</comment>
<organism evidence="2 3">
    <name type="scientific">Saccharothrix ecbatanensis</name>
    <dbReference type="NCBI Taxonomy" id="1105145"/>
    <lineage>
        <taxon>Bacteria</taxon>
        <taxon>Bacillati</taxon>
        <taxon>Actinomycetota</taxon>
        <taxon>Actinomycetes</taxon>
        <taxon>Pseudonocardiales</taxon>
        <taxon>Pseudonocardiaceae</taxon>
        <taxon>Saccharothrix</taxon>
    </lineage>
</organism>
<evidence type="ECO:0000259" key="1">
    <source>
        <dbReference type="Pfam" id="PF06445"/>
    </source>
</evidence>
<dbReference type="InterPro" id="IPR011256">
    <property type="entry name" value="Reg_factor_effector_dom_sf"/>
</dbReference>
<dbReference type="EMBL" id="JACHMO010000001">
    <property type="protein sequence ID" value="MBB5802125.1"/>
    <property type="molecule type" value="Genomic_DNA"/>
</dbReference>
<keyword evidence="3" id="KW-1185">Reference proteome</keyword>
<accession>A0A7W9HH64</accession>
<gene>
    <name evidence="2" type="ORF">F4560_001893</name>
</gene>